<accession>C9MUY0</accession>
<dbReference type="EMBL" id="ACVB02000006">
    <property type="protein sequence ID" value="EEX75750.1"/>
    <property type="molecule type" value="Genomic_DNA"/>
</dbReference>
<keyword evidence="1" id="KW-0812">Transmembrane</keyword>
<reference evidence="2 3" key="1">
    <citation type="submission" date="2009-09" db="EMBL/GenBank/DDBJ databases">
        <authorList>
            <person name="Weinstock G."/>
            <person name="Sodergren E."/>
            <person name="Clifton S."/>
            <person name="Fulton L."/>
            <person name="Fulton B."/>
            <person name="Courtney L."/>
            <person name="Fronick C."/>
            <person name="Harrison M."/>
            <person name="Strong C."/>
            <person name="Farmer C."/>
            <person name="Delahaunty K."/>
            <person name="Markovic C."/>
            <person name="Hall O."/>
            <person name="Minx P."/>
            <person name="Tomlinson C."/>
            <person name="Mitreva M."/>
            <person name="Nelson J."/>
            <person name="Hou S."/>
            <person name="Wollam A."/>
            <person name="Pepin K.H."/>
            <person name="Johnson M."/>
            <person name="Bhonagiri V."/>
            <person name="Nash W.E."/>
            <person name="Warren W."/>
            <person name="Chinwalla A."/>
            <person name="Mardis E.R."/>
            <person name="Wilson R.K."/>
        </authorList>
    </citation>
    <scope>NUCLEOTIDE SEQUENCE [LARGE SCALE GENOMIC DNA]</scope>
    <source>
        <strain evidence="2 3">F0254</strain>
    </source>
</reference>
<dbReference type="AlphaFoldDB" id="C9MUY0"/>
<dbReference type="Proteomes" id="UP000006233">
    <property type="component" value="Unassembled WGS sequence"/>
</dbReference>
<evidence type="ECO:0000256" key="1">
    <source>
        <dbReference type="SAM" id="Phobius"/>
    </source>
</evidence>
<dbReference type="STRING" id="634994.GCWU000323_00349"/>
<gene>
    <name evidence="2" type="ORF">GCWU000323_00349</name>
</gene>
<dbReference type="HOGENOM" id="CLU_3008816_0_0_0"/>
<evidence type="ECO:0000313" key="2">
    <source>
        <dbReference type="EMBL" id="EEX75750.1"/>
    </source>
</evidence>
<proteinExistence type="predicted"/>
<keyword evidence="1" id="KW-0472">Membrane</keyword>
<comment type="caution">
    <text evidence="2">The sequence shown here is derived from an EMBL/GenBank/DDBJ whole genome shotgun (WGS) entry which is preliminary data.</text>
</comment>
<evidence type="ECO:0000313" key="3">
    <source>
        <dbReference type="Proteomes" id="UP000006233"/>
    </source>
</evidence>
<organism evidence="2 3">
    <name type="scientific">Leptotrichia hofstadii F0254</name>
    <dbReference type="NCBI Taxonomy" id="634994"/>
    <lineage>
        <taxon>Bacteria</taxon>
        <taxon>Fusobacteriati</taxon>
        <taxon>Fusobacteriota</taxon>
        <taxon>Fusobacteriia</taxon>
        <taxon>Fusobacteriales</taxon>
        <taxon>Leptotrichiaceae</taxon>
        <taxon>Leptotrichia</taxon>
    </lineage>
</organism>
<sequence>METLSGFIREIMQNANMQEVVFNYYFYLTSSVVVIFTIILILNVFSDNKKKLYGEE</sequence>
<dbReference type="RefSeq" id="WP_006803685.1">
    <property type="nucleotide sequence ID" value="NZ_GG700632.1"/>
</dbReference>
<protein>
    <submittedName>
        <fullName evidence="2">Uncharacterized protein</fullName>
    </submittedName>
</protein>
<keyword evidence="1" id="KW-1133">Transmembrane helix</keyword>
<name>C9MUY0_9FUSO</name>
<feature type="transmembrane region" description="Helical" evidence="1">
    <location>
        <begin position="24"/>
        <end position="45"/>
    </location>
</feature>